<keyword evidence="2" id="KW-0012">Acyltransferase</keyword>
<keyword evidence="5" id="KW-1185">Reference proteome</keyword>
<organism evidence="4 5">
    <name type="scientific">Actinoplanes ianthinogenes</name>
    <dbReference type="NCBI Taxonomy" id="122358"/>
    <lineage>
        <taxon>Bacteria</taxon>
        <taxon>Bacillati</taxon>
        <taxon>Actinomycetota</taxon>
        <taxon>Actinomycetes</taxon>
        <taxon>Micromonosporales</taxon>
        <taxon>Micromonosporaceae</taxon>
        <taxon>Actinoplanes</taxon>
    </lineage>
</organism>
<accession>A0ABM7M6D7</accession>
<keyword evidence="1" id="KW-0808">Transferase</keyword>
<dbReference type="PANTHER" id="PTHR43877">
    <property type="entry name" value="AMINOALKYLPHOSPHONATE N-ACETYLTRANSFERASE-RELATED-RELATED"/>
    <property type="match status" value="1"/>
</dbReference>
<sequence>MESTFLAAVTQVSERHWHALSDDRVVGRGEVSRRPDGRPFVSIDAWHGSVFDQLAEAMLTRLPRPLYTVVDEADLDLLSSWERCGFGPRRREWEYVMPTDPRLTGLDPAPPPGLTILGAGEAGEDELRELDRAVRDEVEATLGWQNMPAEVLSRPDGSPLLDPARYTVAVESGRYVGLARVAPLPRQPRIGLIAVRAGRRRRGIGRALLAEVLGAAHRRGLTTASADVNQSNSAAIALFEGAGARKAGSNLELVLR</sequence>
<dbReference type="EMBL" id="AP023356">
    <property type="protein sequence ID" value="BCJ47141.1"/>
    <property type="molecule type" value="Genomic_DNA"/>
</dbReference>
<dbReference type="Proteomes" id="UP000676967">
    <property type="component" value="Chromosome"/>
</dbReference>
<dbReference type="Pfam" id="PF00583">
    <property type="entry name" value="Acetyltransf_1"/>
    <property type="match status" value="1"/>
</dbReference>
<dbReference type="InterPro" id="IPR000182">
    <property type="entry name" value="GNAT_dom"/>
</dbReference>
<dbReference type="InterPro" id="IPR050832">
    <property type="entry name" value="Bact_Acetyltransf"/>
</dbReference>
<evidence type="ECO:0000256" key="1">
    <source>
        <dbReference type="ARBA" id="ARBA00022679"/>
    </source>
</evidence>
<proteinExistence type="predicted"/>
<dbReference type="Gene3D" id="3.40.630.30">
    <property type="match status" value="1"/>
</dbReference>
<gene>
    <name evidence="4" type="ORF">Aiant_77980</name>
</gene>
<dbReference type="RefSeq" id="WP_189336087.1">
    <property type="nucleotide sequence ID" value="NZ_AP023356.1"/>
</dbReference>
<evidence type="ECO:0000313" key="4">
    <source>
        <dbReference type="EMBL" id="BCJ47141.1"/>
    </source>
</evidence>
<name>A0ABM7M6D7_9ACTN</name>
<dbReference type="InterPro" id="IPR016181">
    <property type="entry name" value="Acyl_CoA_acyltransferase"/>
</dbReference>
<dbReference type="SUPFAM" id="SSF55729">
    <property type="entry name" value="Acyl-CoA N-acyltransferases (Nat)"/>
    <property type="match status" value="1"/>
</dbReference>
<evidence type="ECO:0000259" key="3">
    <source>
        <dbReference type="PROSITE" id="PS51186"/>
    </source>
</evidence>
<protein>
    <submittedName>
        <fullName evidence="4">Ribosomal-protein-alanine N-acetyltransferase</fullName>
    </submittedName>
</protein>
<reference evidence="4 5" key="1">
    <citation type="submission" date="2020-08" db="EMBL/GenBank/DDBJ databases">
        <title>Whole genome shotgun sequence of Actinoplanes ianthinogenes NBRC 13996.</title>
        <authorList>
            <person name="Komaki H."/>
            <person name="Tamura T."/>
        </authorList>
    </citation>
    <scope>NUCLEOTIDE SEQUENCE [LARGE SCALE GENOMIC DNA]</scope>
    <source>
        <strain evidence="4 5">NBRC 13996</strain>
    </source>
</reference>
<evidence type="ECO:0000313" key="5">
    <source>
        <dbReference type="Proteomes" id="UP000676967"/>
    </source>
</evidence>
<evidence type="ECO:0000256" key="2">
    <source>
        <dbReference type="ARBA" id="ARBA00023315"/>
    </source>
</evidence>
<dbReference type="PROSITE" id="PS51186">
    <property type="entry name" value="GNAT"/>
    <property type="match status" value="1"/>
</dbReference>
<feature type="domain" description="N-acetyltransferase" evidence="3">
    <location>
        <begin position="114"/>
        <end position="256"/>
    </location>
</feature>